<proteinExistence type="predicted"/>
<dbReference type="Proteomes" id="UP001183604">
    <property type="component" value="Unassembled WGS sequence"/>
</dbReference>
<keyword evidence="3 5" id="KW-1133">Transmembrane helix</keyword>
<feature type="transmembrane region" description="Helical" evidence="5">
    <location>
        <begin position="415"/>
        <end position="438"/>
    </location>
</feature>
<feature type="transmembrane region" description="Helical" evidence="5">
    <location>
        <begin position="222"/>
        <end position="241"/>
    </location>
</feature>
<accession>A0A9X3STE3</accession>
<protein>
    <submittedName>
        <fullName evidence="8">MFS family permease</fullName>
    </submittedName>
    <submittedName>
        <fullName evidence="7">MFS transporter</fullName>
    </submittedName>
</protein>
<feature type="transmembrane region" description="Helical" evidence="5">
    <location>
        <begin position="27"/>
        <end position="54"/>
    </location>
</feature>
<feature type="transmembrane region" description="Helical" evidence="5">
    <location>
        <begin position="316"/>
        <end position="336"/>
    </location>
</feature>
<evidence type="ECO:0000256" key="5">
    <source>
        <dbReference type="SAM" id="Phobius"/>
    </source>
</evidence>
<feature type="domain" description="Major facilitator superfamily (MFS) profile" evidence="6">
    <location>
        <begin position="28"/>
        <end position="469"/>
    </location>
</feature>
<gene>
    <name evidence="8" type="ORF">J2S69_003109</name>
    <name evidence="7" type="ORF">O2L01_04215</name>
</gene>
<evidence type="ECO:0000259" key="6">
    <source>
        <dbReference type="PROSITE" id="PS50850"/>
    </source>
</evidence>
<evidence type="ECO:0000313" key="9">
    <source>
        <dbReference type="Proteomes" id="UP001145799"/>
    </source>
</evidence>
<dbReference type="InterPro" id="IPR036259">
    <property type="entry name" value="MFS_trans_sf"/>
</dbReference>
<feature type="transmembrane region" description="Helical" evidence="5">
    <location>
        <begin position="247"/>
        <end position="265"/>
    </location>
</feature>
<feature type="transmembrane region" description="Helical" evidence="5">
    <location>
        <begin position="179"/>
        <end position="201"/>
    </location>
</feature>
<comment type="caution">
    <text evidence="7">The sequence shown here is derived from an EMBL/GenBank/DDBJ whole genome shotgun (WGS) entry which is preliminary data.</text>
</comment>
<organism evidence="7 9">
    <name type="scientific">Glycomyces lechevalierae</name>
    <dbReference type="NCBI Taxonomy" id="256034"/>
    <lineage>
        <taxon>Bacteria</taxon>
        <taxon>Bacillati</taxon>
        <taxon>Actinomycetota</taxon>
        <taxon>Actinomycetes</taxon>
        <taxon>Glycomycetales</taxon>
        <taxon>Glycomycetaceae</taxon>
        <taxon>Glycomyces</taxon>
    </lineage>
</organism>
<dbReference type="Gene3D" id="1.20.1250.20">
    <property type="entry name" value="MFS general substrate transporter like domains"/>
    <property type="match status" value="2"/>
</dbReference>
<feature type="transmembrane region" description="Helical" evidence="5">
    <location>
        <begin position="123"/>
        <end position="144"/>
    </location>
</feature>
<dbReference type="PANTHER" id="PTHR23501:SF154">
    <property type="entry name" value="MULTIDRUG-EFFLUX TRANSPORTER RV1634-RELATED"/>
    <property type="match status" value="1"/>
</dbReference>
<dbReference type="Proteomes" id="UP001145799">
    <property type="component" value="Unassembled WGS sequence"/>
</dbReference>
<evidence type="ECO:0000256" key="2">
    <source>
        <dbReference type="ARBA" id="ARBA00022692"/>
    </source>
</evidence>
<keyword evidence="2 5" id="KW-0812">Transmembrane</keyword>
<evidence type="ECO:0000256" key="3">
    <source>
        <dbReference type="ARBA" id="ARBA00022989"/>
    </source>
</evidence>
<dbReference type="EMBL" id="JAPZVQ010000002">
    <property type="protein sequence ID" value="MDA1384180.1"/>
    <property type="molecule type" value="Genomic_DNA"/>
</dbReference>
<dbReference type="GO" id="GO:0005886">
    <property type="term" value="C:plasma membrane"/>
    <property type="evidence" value="ECO:0007669"/>
    <property type="project" value="UniProtKB-SubCell"/>
</dbReference>
<dbReference type="AlphaFoldDB" id="A0A9X3STE3"/>
<feature type="transmembrane region" description="Helical" evidence="5">
    <location>
        <begin position="94"/>
        <end position="117"/>
    </location>
</feature>
<evidence type="ECO:0000313" key="8">
    <source>
        <dbReference type="EMBL" id="MDR7339390.1"/>
    </source>
</evidence>
<comment type="subcellular location">
    <subcellularLocation>
        <location evidence="1">Cell membrane</location>
        <topology evidence="1">Multi-pass membrane protein</topology>
    </subcellularLocation>
</comment>
<feature type="transmembrane region" description="Helical" evidence="5">
    <location>
        <begin position="348"/>
        <end position="367"/>
    </location>
</feature>
<dbReference type="SUPFAM" id="SSF103473">
    <property type="entry name" value="MFS general substrate transporter"/>
    <property type="match status" value="1"/>
</dbReference>
<dbReference type="InterPro" id="IPR020846">
    <property type="entry name" value="MFS_dom"/>
</dbReference>
<dbReference type="GO" id="GO:0022857">
    <property type="term" value="F:transmembrane transporter activity"/>
    <property type="evidence" value="ECO:0007669"/>
    <property type="project" value="InterPro"/>
</dbReference>
<dbReference type="PRINTS" id="PR01036">
    <property type="entry name" value="TCRTETB"/>
</dbReference>
<name>A0A9X3STE3_9ACTN</name>
<sequence length="469" mass="46958">MSSPSPDLATSEPEAPQGGAFAREHRALTVGVLLSVGMVAFESMGVATILPVIAGELDGLAAYGWGFSALMLANIVGTVVAGHRADRSGPALPLGVGMAVFAVGCAVAGAADSWALFLAGRVLQGLGVGAVMALAYVLIGLAYPERLRPRMYAIVSSAWTVPSLAGPFIAGVLADWADWRAVFLLMPPLAALAFLMTVPGLRKRVPAPEGAQAKTPERWWRSPLASALVLTAGTALVLQAFAVGNAYGAVAVAVVGFALAVPALRRVTPEGTLTARSGLGAGVVVRGLLCAVYFGSEAFLPLGLQSLRGMSPAASGLGLSAGALTWVAGAALQARWEAKRPNRARDMRLGFALLLAGVAVIAAAILVDAVPAPLAVVGWAIGGLGIGIGFNAGTSATLGLASAERQGEVSSSLQLAQALSTALAAGVGGGVITVAAHAGAGTHTALLIVFGMTAALALCGLLMARRAAG</sequence>
<dbReference type="InterPro" id="IPR011701">
    <property type="entry name" value="MFS"/>
</dbReference>
<keyword evidence="4 5" id="KW-0472">Membrane</keyword>
<evidence type="ECO:0000256" key="1">
    <source>
        <dbReference type="ARBA" id="ARBA00004651"/>
    </source>
</evidence>
<dbReference type="PROSITE" id="PS50850">
    <property type="entry name" value="MFS"/>
    <property type="match status" value="1"/>
</dbReference>
<dbReference type="PANTHER" id="PTHR23501">
    <property type="entry name" value="MAJOR FACILITATOR SUPERFAMILY"/>
    <property type="match status" value="1"/>
</dbReference>
<dbReference type="Pfam" id="PF07690">
    <property type="entry name" value="MFS_1"/>
    <property type="match status" value="1"/>
</dbReference>
<feature type="transmembrane region" description="Helical" evidence="5">
    <location>
        <begin position="277"/>
        <end position="296"/>
    </location>
</feature>
<evidence type="ECO:0000313" key="10">
    <source>
        <dbReference type="Proteomes" id="UP001183604"/>
    </source>
</evidence>
<evidence type="ECO:0000313" key="7">
    <source>
        <dbReference type="EMBL" id="MDA1384180.1"/>
    </source>
</evidence>
<feature type="transmembrane region" description="Helical" evidence="5">
    <location>
        <begin position="151"/>
        <end position="173"/>
    </location>
</feature>
<feature type="transmembrane region" description="Helical" evidence="5">
    <location>
        <begin position="60"/>
        <end position="82"/>
    </location>
</feature>
<feature type="transmembrane region" description="Helical" evidence="5">
    <location>
        <begin position="444"/>
        <end position="464"/>
    </location>
</feature>
<feature type="transmembrane region" description="Helical" evidence="5">
    <location>
        <begin position="379"/>
        <end position="403"/>
    </location>
</feature>
<reference evidence="8 10" key="2">
    <citation type="submission" date="2023-07" db="EMBL/GenBank/DDBJ databases">
        <title>Sequencing the genomes of 1000 actinobacteria strains.</title>
        <authorList>
            <person name="Klenk H.-P."/>
        </authorList>
    </citation>
    <scope>NUCLEOTIDE SEQUENCE [LARGE SCALE GENOMIC DNA]</scope>
    <source>
        <strain evidence="8 10">DSM 44724</strain>
    </source>
</reference>
<dbReference type="EMBL" id="JAVDYD010000001">
    <property type="protein sequence ID" value="MDR7339390.1"/>
    <property type="molecule type" value="Genomic_DNA"/>
</dbReference>
<evidence type="ECO:0000256" key="4">
    <source>
        <dbReference type="ARBA" id="ARBA00023136"/>
    </source>
</evidence>
<keyword evidence="10" id="KW-1185">Reference proteome</keyword>
<dbReference type="RefSeq" id="WP_270120607.1">
    <property type="nucleotide sequence ID" value="NZ_BAAAOM010000004.1"/>
</dbReference>
<reference evidence="7" key="1">
    <citation type="submission" date="2022-12" db="EMBL/GenBank/DDBJ databases">
        <title>Gycomyces niveus sp.nov., a novel actinomycete isolated from soil in Shouguang.</title>
        <authorList>
            <person name="Yang X."/>
        </authorList>
    </citation>
    <scope>NUCLEOTIDE SEQUENCE</scope>
    <source>
        <strain evidence="7">DSM 44724</strain>
    </source>
</reference>